<keyword evidence="3" id="KW-1185">Reference proteome</keyword>
<dbReference type="KEGG" id="mpof:MPOR_47910"/>
<gene>
    <name evidence="2" type="ORF">MPOR_47910</name>
</gene>
<dbReference type="Proteomes" id="UP000466785">
    <property type="component" value="Chromosome"/>
</dbReference>
<dbReference type="EMBL" id="AP022570">
    <property type="protein sequence ID" value="BBX53765.1"/>
    <property type="molecule type" value="Genomic_DNA"/>
</dbReference>
<evidence type="ECO:0000313" key="3">
    <source>
        <dbReference type="Proteomes" id="UP000466785"/>
    </source>
</evidence>
<sequence length="102" mass="10900">MAGLVKPGGTTSPVRETPRNHLESLKNAVRNALPLDADAAVLIQQLTCSEPGGPPMETVVAVLSTPRRTWKFADAAVHLTAADIHSTVVTHPEGHDHDHTNR</sequence>
<protein>
    <submittedName>
        <fullName evidence="2">Uncharacterized protein</fullName>
    </submittedName>
</protein>
<organism evidence="2 3">
    <name type="scientific">Mycolicibacterium poriferae</name>
    <dbReference type="NCBI Taxonomy" id="39694"/>
    <lineage>
        <taxon>Bacteria</taxon>
        <taxon>Bacillati</taxon>
        <taxon>Actinomycetota</taxon>
        <taxon>Actinomycetes</taxon>
        <taxon>Mycobacteriales</taxon>
        <taxon>Mycobacteriaceae</taxon>
        <taxon>Mycolicibacterium</taxon>
    </lineage>
</organism>
<name>A0A6N4VFZ8_9MYCO</name>
<feature type="region of interest" description="Disordered" evidence="1">
    <location>
        <begin position="1"/>
        <end position="20"/>
    </location>
</feature>
<accession>A0A6N4VFZ8</accession>
<evidence type="ECO:0000313" key="2">
    <source>
        <dbReference type="EMBL" id="BBX53765.1"/>
    </source>
</evidence>
<reference evidence="2 3" key="1">
    <citation type="journal article" date="2019" name="Emerg. Microbes Infect.">
        <title>Comprehensive subspecies identification of 175 nontuberculous mycobacteria species based on 7547 genomic profiles.</title>
        <authorList>
            <person name="Matsumoto Y."/>
            <person name="Kinjo T."/>
            <person name="Motooka D."/>
            <person name="Nabeya D."/>
            <person name="Jung N."/>
            <person name="Uechi K."/>
            <person name="Horii T."/>
            <person name="Iida T."/>
            <person name="Fujita J."/>
            <person name="Nakamura S."/>
        </authorList>
    </citation>
    <scope>NUCLEOTIDE SEQUENCE [LARGE SCALE GENOMIC DNA]</scope>
    <source>
        <strain evidence="2 3">JCM 12603</strain>
    </source>
</reference>
<dbReference type="AlphaFoldDB" id="A0A6N4VFZ8"/>
<proteinExistence type="predicted"/>
<evidence type="ECO:0000256" key="1">
    <source>
        <dbReference type="SAM" id="MobiDB-lite"/>
    </source>
</evidence>